<feature type="domain" description="HTH luxR-type" evidence="4">
    <location>
        <begin position="207"/>
        <end position="265"/>
    </location>
</feature>
<keyword evidence="6" id="KW-1185">Reference proteome</keyword>
<dbReference type="GO" id="GO:0003677">
    <property type="term" value="F:DNA binding"/>
    <property type="evidence" value="ECO:0007669"/>
    <property type="project" value="UniProtKB-KW"/>
</dbReference>
<organism evidence="5 6">
    <name type="scientific">Halopseudomonas laoshanensis</name>
    <dbReference type="NCBI Taxonomy" id="2268758"/>
    <lineage>
        <taxon>Bacteria</taxon>
        <taxon>Pseudomonadati</taxon>
        <taxon>Pseudomonadota</taxon>
        <taxon>Gammaproteobacteria</taxon>
        <taxon>Pseudomonadales</taxon>
        <taxon>Pseudomonadaceae</taxon>
        <taxon>Halopseudomonas</taxon>
    </lineage>
</organism>
<dbReference type="NCBIfam" id="TIGR03020">
    <property type="entry name" value="EpsA"/>
    <property type="match status" value="1"/>
</dbReference>
<evidence type="ECO:0000313" key="6">
    <source>
        <dbReference type="Proteomes" id="UP000463138"/>
    </source>
</evidence>
<dbReference type="CDD" id="cd06170">
    <property type="entry name" value="LuxR_C_like"/>
    <property type="match status" value="1"/>
</dbReference>
<dbReference type="PANTHER" id="PTHR44688:SF16">
    <property type="entry name" value="DNA-BINDING TRANSCRIPTIONAL ACTIVATOR DEVR_DOSR"/>
    <property type="match status" value="1"/>
</dbReference>
<dbReference type="InterPro" id="IPR000792">
    <property type="entry name" value="Tscrpt_reg_LuxR_C"/>
</dbReference>
<dbReference type="GO" id="GO:0006355">
    <property type="term" value="P:regulation of DNA-templated transcription"/>
    <property type="evidence" value="ECO:0007669"/>
    <property type="project" value="InterPro"/>
</dbReference>
<reference evidence="5 6" key="1">
    <citation type="submission" date="2018-07" db="EMBL/GenBank/DDBJ databases">
        <title>Pseudomonas laoshanensis sp. nov., isolated from soil.</title>
        <authorList>
            <person name="Sun J."/>
            <person name="Yu L."/>
            <person name="Wang M."/>
            <person name="Zhang C."/>
        </authorList>
    </citation>
    <scope>NUCLEOTIDE SEQUENCE [LARGE SCALE GENOMIC DNA]</scope>
    <source>
        <strain evidence="5 6">Y22</strain>
    </source>
</reference>
<evidence type="ECO:0000256" key="3">
    <source>
        <dbReference type="ARBA" id="ARBA00023163"/>
    </source>
</evidence>
<dbReference type="OrthoDB" id="9774661at2"/>
<accession>A0A7V7GUY1</accession>
<dbReference type="Pfam" id="PF00196">
    <property type="entry name" value="GerE"/>
    <property type="match status" value="1"/>
</dbReference>
<dbReference type="PRINTS" id="PR00038">
    <property type="entry name" value="HTHLUXR"/>
</dbReference>
<dbReference type="EMBL" id="QOVF01000001">
    <property type="protein sequence ID" value="KAA0695840.1"/>
    <property type="molecule type" value="Genomic_DNA"/>
</dbReference>
<dbReference type="Gene3D" id="1.10.10.10">
    <property type="entry name" value="Winged helix-like DNA-binding domain superfamily/Winged helix DNA-binding domain"/>
    <property type="match status" value="1"/>
</dbReference>
<evidence type="ECO:0000256" key="2">
    <source>
        <dbReference type="ARBA" id="ARBA00023125"/>
    </source>
</evidence>
<sequence>MTKMTHFLNLKTPNALYTEHNRFIKVIQGSLHIHTHADLFHWLQGDLQTYLPHQILLASWRGAGKNALEVDIISAILEMRTSNVVNANMMPLRRNLLALWEKGGHELFEIQTETGFDLDLGKLDTPDSVTAHFKRMRSALIHGIKDERERDQILYVVFNQALCLPRSAQLYFKLLLPYIDTALRQLPPFRPHGSVNGVEMSYVEFGLSLREKEIMDWVRVGKTNEVIGVILNISPFTVKNHLKRIFRKLDVSNRAQAVSKIHEHAEAYRAG</sequence>
<gene>
    <name evidence="5" type="ORF">DT594_00220</name>
</gene>
<comment type="caution">
    <text evidence="5">The sequence shown here is derived from an EMBL/GenBank/DDBJ whole genome shotgun (WGS) entry which is preliminary data.</text>
</comment>
<dbReference type="PROSITE" id="PS50043">
    <property type="entry name" value="HTH_LUXR_2"/>
    <property type="match status" value="1"/>
</dbReference>
<dbReference type="Proteomes" id="UP000463138">
    <property type="component" value="Unassembled WGS sequence"/>
</dbReference>
<protein>
    <submittedName>
        <fullName evidence="5">Transcriptional regulator EpsA</fullName>
    </submittedName>
</protein>
<evidence type="ECO:0000313" key="5">
    <source>
        <dbReference type="EMBL" id="KAA0695840.1"/>
    </source>
</evidence>
<dbReference type="SUPFAM" id="SSF46894">
    <property type="entry name" value="C-terminal effector domain of the bipartite response regulators"/>
    <property type="match status" value="1"/>
</dbReference>
<dbReference type="SMART" id="SM00421">
    <property type="entry name" value="HTH_LUXR"/>
    <property type="match status" value="1"/>
</dbReference>
<dbReference type="PROSITE" id="PS00622">
    <property type="entry name" value="HTH_LUXR_1"/>
    <property type="match status" value="1"/>
</dbReference>
<dbReference type="InterPro" id="IPR016032">
    <property type="entry name" value="Sig_transdc_resp-reg_C-effctor"/>
</dbReference>
<evidence type="ECO:0000256" key="1">
    <source>
        <dbReference type="ARBA" id="ARBA00023015"/>
    </source>
</evidence>
<proteinExistence type="predicted"/>
<evidence type="ECO:0000259" key="4">
    <source>
        <dbReference type="PROSITE" id="PS50043"/>
    </source>
</evidence>
<dbReference type="RefSeq" id="WP_149330848.1">
    <property type="nucleotide sequence ID" value="NZ_QOVF01000001.1"/>
</dbReference>
<dbReference type="InterPro" id="IPR017470">
    <property type="entry name" value="Tscrpt_reg_EpsA"/>
</dbReference>
<name>A0A7V7GUY1_9GAMM</name>
<keyword evidence="1" id="KW-0805">Transcription regulation</keyword>
<dbReference type="InterPro" id="IPR036388">
    <property type="entry name" value="WH-like_DNA-bd_sf"/>
</dbReference>
<dbReference type="PANTHER" id="PTHR44688">
    <property type="entry name" value="DNA-BINDING TRANSCRIPTIONAL ACTIVATOR DEVR_DOSR"/>
    <property type="match status" value="1"/>
</dbReference>
<dbReference type="AlphaFoldDB" id="A0A7V7GUY1"/>
<keyword evidence="2" id="KW-0238">DNA-binding</keyword>
<keyword evidence="3" id="KW-0804">Transcription</keyword>